<accession>A0ABV2QRQ1</accession>
<gene>
    <name evidence="1" type="ORF">ABIE21_002656</name>
</gene>
<reference evidence="1 2" key="1">
    <citation type="submission" date="2024-06" db="EMBL/GenBank/DDBJ databases">
        <title>Sorghum-associated microbial communities from plants grown in Nebraska, USA.</title>
        <authorList>
            <person name="Schachtman D."/>
        </authorList>
    </citation>
    <scope>NUCLEOTIDE SEQUENCE [LARGE SCALE GENOMIC DNA]</scope>
    <source>
        <strain evidence="1 2">2857</strain>
    </source>
</reference>
<dbReference type="EMBL" id="JBEPSJ010000003">
    <property type="protein sequence ID" value="MET4583137.1"/>
    <property type="molecule type" value="Genomic_DNA"/>
</dbReference>
<keyword evidence="2" id="KW-1185">Reference proteome</keyword>
<sequence>MNTAANVKHINEALATYGAGPFITTDTTGDDEKSVVTGTLDGRSVRVEFTVGSGSPDPAHAVAMFDAETGDQLGQGDSAATFADAISSYHWNGALTGTDESR</sequence>
<comment type="caution">
    <text evidence="1">The sequence shown here is derived from an EMBL/GenBank/DDBJ whole genome shotgun (WGS) entry which is preliminary data.</text>
</comment>
<proteinExistence type="predicted"/>
<organism evidence="1 2">
    <name type="scientific">Conyzicola nivalis</name>
    <dbReference type="NCBI Taxonomy" id="1477021"/>
    <lineage>
        <taxon>Bacteria</taxon>
        <taxon>Bacillati</taxon>
        <taxon>Actinomycetota</taxon>
        <taxon>Actinomycetes</taxon>
        <taxon>Micrococcales</taxon>
        <taxon>Microbacteriaceae</taxon>
        <taxon>Conyzicola</taxon>
    </lineage>
</organism>
<protein>
    <submittedName>
        <fullName evidence="1">Uncharacterized protein</fullName>
    </submittedName>
</protein>
<evidence type="ECO:0000313" key="1">
    <source>
        <dbReference type="EMBL" id="MET4583137.1"/>
    </source>
</evidence>
<dbReference type="RefSeq" id="WP_354025305.1">
    <property type="nucleotide sequence ID" value="NZ_JBEPSJ010000003.1"/>
</dbReference>
<evidence type="ECO:0000313" key="2">
    <source>
        <dbReference type="Proteomes" id="UP001549257"/>
    </source>
</evidence>
<name>A0ABV2QRQ1_9MICO</name>
<dbReference type="Proteomes" id="UP001549257">
    <property type="component" value="Unassembled WGS sequence"/>
</dbReference>